<dbReference type="InterPro" id="IPR036249">
    <property type="entry name" value="Thioredoxin-like_sf"/>
</dbReference>
<dbReference type="PANTHER" id="PTHR42852">
    <property type="entry name" value="THIOL:DISULFIDE INTERCHANGE PROTEIN DSBE"/>
    <property type="match status" value="1"/>
</dbReference>
<dbReference type="InterPro" id="IPR050553">
    <property type="entry name" value="Thioredoxin_ResA/DsbE_sf"/>
</dbReference>
<comment type="caution">
    <text evidence="3">The sequence shown here is derived from an EMBL/GenBank/DDBJ whole genome shotgun (WGS) entry which is preliminary data.</text>
</comment>
<dbReference type="Gene3D" id="3.40.30.10">
    <property type="entry name" value="Glutaredoxin"/>
    <property type="match status" value="1"/>
</dbReference>
<dbReference type="PANTHER" id="PTHR42852:SF13">
    <property type="entry name" value="PROTEIN DIPZ"/>
    <property type="match status" value="1"/>
</dbReference>
<gene>
    <name evidence="3" type="ORF">C8J48_2448</name>
</gene>
<evidence type="ECO:0000256" key="1">
    <source>
        <dbReference type="ARBA" id="ARBA00023157"/>
    </source>
</evidence>
<dbReference type="InterPro" id="IPR000866">
    <property type="entry name" value="AhpC/TSA"/>
</dbReference>
<accession>A0A2T4ZD63</accession>
<dbReference type="GO" id="GO:0016209">
    <property type="term" value="F:antioxidant activity"/>
    <property type="evidence" value="ECO:0007669"/>
    <property type="project" value="InterPro"/>
</dbReference>
<dbReference type="RefSeq" id="WP_107727101.1">
    <property type="nucleotide sequence ID" value="NZ_PZZP01000001.1"/>
</dbReference>
<dbReference type="AlphaFoldDB" id="A0A2T4ZD63"/>
<organism evidence="3 4">
    <name type="scientific">Desmospora activa DSM 45169</name>
    <dbReference type="NCBI Taxonomy" id="1121389"/>
    <lineage>
        <taxon>Bacteria</taxon>
        <taxon>Bacillati</taxon>
        <taxon>Bacillota</taxon>
        <taxon>Bacilli</taxon>
        <taxon>Bacillales</taxon>
        <taxon>Thermoactinomycetaceae</taxon>
        <taxon>Desmospora</taxon>
    </lineage>
</organism>
<dbReference type="Proteomes" id="UP000241639">
    <property type="component" value="Unassembled WGS sequence"/>
</dbReference>
<dbReference type="Pfam" id="PF00578">
    <property type="entry name" value="AhpC-TSA"/>
    <property type="match status" value="1"/>
</dbReference>
<keyword evidence="1" id="KW-1015">Disulfide bond</keyword>
<protein>
    <submittedName>
        <fullName evidence="3">Peroxiredoxin</fullName>
    </submittedName>
</protein>
<dbReference type="InterPro" id="IPR013766">
    <property type="entry name" value="Thioredoxin_domain"/>
</dbReference>
<sequence length="141" mass="15557">MSRPIPDLCLESLTGETVCLRELRGRPVILSFWVTWCPACQQDLPTKDRFYRSLPTDAPLVMYSINVTGREVEPERVAPFVHQLGLALPVLTDKGRTAYDAFGLTSVPATVLIDAQGNIRGIFDETVPFVNVVAEAGKLLL</sequence>
<dbReference type="PROSITE" id="PS51352">
    <property type="entry name" value="THIOREDOXIN_2"/>
    <property type="match status" value="1"/>
</dbReference>
<keyword evidence="4" id="KW-1185">Reference proteome</keyword>
<dbReference type="EMBL" id="PZZP01000001">
    <property type="protein sequence ID" value="PTM59816.1"/>
    <property type="molecule type" value="Genomic_DNA"/>
</dbReference>
<evidence type="ECO:0000313" key="3">
    <source>
        <dbReference type="EMBL" id="PTM59816.1"/>
    </source>
</evidence>
<dbReference type="SUPFAM" id="SSF52833">
    <property type="entry name" value="Thioredoxin-like"/>
    <property type="match status" value="1"/>
</dbReference>
<name>A0A2T4ZD63_9BACL</name>
<dbReference type="OrthoDB" id="25753at2"/>
<dbReference type="GO" id="GO:0016491">
    <property type="term" value="F:oxidoreductase activity"/>
    <property type="evidence" value="ECO:0007669"/>
    <property type="project" value="InterPro"/>
</dbReference>
<evidence type="ECO:0000259" key="2">
    <source>
        <dbReference type="PROSITE" id="PS51352"/>
    </source>
</evidence>
<proteinExistence type="predicted"/>
<reference evidence="3 4" key="1">
    <citation type="submission" date="2018-04" db="EMBL/GenBank/DDBJ databases">
        <title>Genomic Encyclopedia of Archaeal and Bacterial Type Strains, Phase II (KMG-II): from individual species to whole genera.</title>
        <authorList>
            <person name="Goeker M."/>
        </authorList>
    </citation>
    <scope>NUCLEOTIDE SEQUENCE [LARGE SCALE GENOMIC DNA]</scope>
    <source>
        <strain evidence="3 4">DSM 45169</strain>
    </source>
</reference>
<dbReference type="CDD" id="cd02966">
    <property type="entry name" value="TlpA_like_family"/>
    <property type="match status" value="1"/>
</dbReference>
<evidence type="ECO:0000313" key="4">
    <source>
        <dbReference type="Proteomes" id="UP000241639"/>
    </source>
</evidence>
<feature type="domain" description="Thioredoxin" evidence="2">
    <location>
        <begin position="1"/>
        <end position="141"/>
    </location>
</feature>